<dbReference type="AlphaFoldDB" id="A0A6G5AG28"/>
<accession>A0A6G5AG28</accession>
<organism evidence="1">
    <name type="scientific">Rhipicephalus microplus</name>
    <name type="common">Cattle tick</name>
    <name type="synonym">Boophilus microplus</name>
    <dbReference type="NCBI Taxonomy" id="6941"/>
    <lineage>
        <taxon>Eukaryota</taxon>
        <taxon>Metazoa</taxon>
        <taxon>Ecdysozoa</taxon>
        <taxon>Arthropoda</taxon>
        <taxon>Chelicerata</taxon>
        <taxon>Arachnida</taxon>
        <taxon>Acari</taxon>
        <taxon>Parasitiformes</taxon>
        <taxon>Ixodida</taxon>
        <taxon>Ixodoidea</taxon>
        <taxon>Ixodidae</taxon>
        <taxon>Rhipicephalinae</taxon>
        <taxon>Rhipicephalus</taxon>
        <taxon>Boophilus</taxon>
    </lineage>
</organism>
<dbReference type="EMBL" id="GIKN01007496">
    <property type="protein sequence ID" value="NIE49769.1"/>
    <property type="molecule type" value="Transcribed_RNA"/>
</dbReference>
<reference evidence="1" key="1">
    <citation type="submission" date="2020-03" db="EMBL/GenBank/DDBJ databases">
        <title>A transcriptome and proteome of the tick Rhipicephalus microplus shaped by the genetic composition of its hosts and developmental stage.</title>
        <authorList>
            <person name="Garcia G.R."/>
            <person name="Ribeiro J.M.C."/>
            <person name="Maruyama S.R."/>
            <person name="Gardinasse L.G."/>
            <person name="Nelson K."/>
            <person name="Ferreira B.R."/>
            <person name="Andrade T.G."/>
            <person name="Santos I.K.F.M."/>
        </authorList>
    </citation>
    <scope>NUCLEOTIDE SEQUENCE</scope>
    <source>
        <strain evidence="1">NSGR</strain>
        <tissue evidence="1">Salivary glands</tissue>
    </source>
</reference>
<sequence>MLPSCLNTKPCAIPHIQWFICTALYKIFMQGIAHNRLTCFTSLQMMPFLQTARGLRKFIQTLCALLSVATVHINCTLPTITKLERNENKQFSSPVQWNVNQNVRAEFKIKI</sequence>
<protein>
    <submittedName>
        <fullName evidence="1">Uncharacterized protein</fullName>
    </submittedName>
</protein>
<name>A0A6G5AG28_RHIMP</name>
<evidence type="ECO:0000313" key="1">
    <source>
        <dbReference type="EMBL" id="NIE49769.1"/>
    </source>
</evidence>
<proteinExistence type="predicted"/>